<evidence type="ECO:0000259" key="8">
    <source>
        <dbReference type="Pfam" id="PF01217"/>
    </source>
</evidence>
<comment type="caution">
    <text evidence="9">The sequence shown here is derived from an EMBL/GenBank/DDBJ whole genome shotgun (WGS) entry which is preliminary data.</text>
</comment>
<keyword evidence="10" id="KW-1185">Reference proteome</keyword>
<evidence type="ECO:0000313" key="10">
    <source>
        <dbReference type="Proteomes" id="UP001648503"/>
    </source>
</evidence>
<evidence type="ECO:0000256" key="2">
    <source>
        <dbReference type="ARBA" id="ARBA00006972"/>
    </source>
</evidence>
<evidence type="ECO:0000256" key="7">
    <source>
        <dbReference type="SAM" id="MobiDB-lite"/>
    </source>
</evidence>
<feature type="compositionally biased region" description="Low complexity" evidence="7">
    <location>
        <begin position="69"/>
        <end position="80"/>
    </location>
</feature>
<dbReference type="Pfam" id="PF01217">
    <property type="entry name" value="Clat_adaptor_s"/>
    <property type="match status" value="1"/>
</dbReference>
<keyword evidence="3 6" id="KW-0813">Transport</keyword>
<dbReference type="PIRSF" id="PIRSF015588">
    <property type="entry name" value="AP_complex_sigma"/>
    <property type="match status" value="1"/>
</dbReference>
<dbReference type="Gene3D" id="3.30.450.60">
    <property type="match status" value="1"/>
</dbReference>
<name>A0ABQ8FAR4_9FUNG</name>
<evidence type="ECO:0000313" key="9">
    <source>
        <dbReference type="EMBL" id="KAH6594488.1"/>
    </source>
</evidence>
<dbReference type="SUPFAM" id="SSF64356">
    <property type="entry name" value="SNARE-like"/>
    <property type="match status" value="1"/>
</dbReference>
<feature type="region of interest" description="Disordered" evidence="7">
    <location>
        <begin position="51"/>
        <end position="83"/>
    </location>
</feature>
<protein>
    <recommendedName>
        <fullName evidence="6">AP complex subunit sigma</fullName>
    </recommendedName>
</protein>
<dbReference type="InterPro" id="IPR011012">
    <property type="entry name" value="Longin-like_dom_sf"/>
</dbReference>
<gene>
    <name evidence="9" type="ORF">BASA50_006586</name>
</gene>
<evidence type="ECO:0000256" key="3">
    <source>
        <dbReference type="ARBA" id="ARBA00022448"/>
    </source>
</evidence>
<proteinExistence type="inferred from homology"/>
<keyword evidence="4 6" id="KW-0653">Protein transport</keyword>
<sequence>MSACPSSPVSLDCLLIATNQGRLRFVRHWQRPYLQHDPAVTTAAALVPESMHSTSQQPMVVHERQSPVSASEDSNSLSSSSKHRMGVACPNTLKADTLFEQALIHECAKQPSKSDHGSFFVGNSLVVFRRFASLNFMVTSAQSENLYAMLAFIQIFVEMLSKYFGSFSEYHIIFHIEKIHLVLDEMVCSGFLVETNKDLILPMFAQLERHVASSI</sequence>
<dbReference type="Proteomes" id="UP001648503">
    <property type="component" value="Unassembled WGS sequence"/>
</dbReference>
<dbReference type="InterPro" id="IPR022775">
    <property type="entry name" value="AP_mu_sigma_su"/>
</dbReference>
<comment type="subcellular location">
    <subcellularLocation>
        <location evidence="1">Endomembrane system</location>
    </subcellularLocation>
</comment>
<evidence type="ECO:0000256" key="5">
    <source>
        <dbReference type="ARBA" id="ARBA00023136"/>
    </source>
</evidence>
<organism evidence="9 10">
    <name type="scientific">Batrachochytrium salamandrivorans</name>
    <dbReference type="NCBI Taxonomy" id="1357716"/>
    <lineage>
        <taxon>Eukaryota</taxon>
        <taxon>Fungi</taxon>
        <taxon>Fungi incertae sedis</taxon>
        <taxon>Chytridiomycota</taxon>
        <taxon>Chytridiomycota incertae sedis</taxon>
        <taxon>Chytridiomycetes</taxon>
        <taxon>Rhizophydiales</taxon>
        <taxon>Rhizophydiales incertae sedis</taxon>
        <taxon>Batrachochytrium</taxon>
    </lineage>
</organism>
<keyword evidence="5 6" id="KW-0472">Membrane</keyword>
<evidence type="ECO:0000256" key="4">
    <source>
        <dbReference type="ARBA" id="ARBA00022927"/>
    </source>
</evidence>
<accession>A0ABQ8FAR4</accession>
<dbReference type="InterPro" id="IPR016635">
    <property type="entry name" value="AP_complex_ssu"/>
</dbReference>
<dbReference type="EMBL" id="JAFCIX010000333">
    <property type="protein sequence ID" value="KAH6594488.1"/>
    <property type="molecule type" value="Genomic_DNA"/>
</dbReference>
<reference evidence="9 10" key="1">
    <citation type="submission" date="2021-02" db="EMBL/GenBank/DDBJ databases">
        <title>Variation within the Batrachochytrium salamandrivorans European outbreak.</title>
        <authorList>
            <person name="Kelly M."/>
            <person name="Pasmans F."/>
            <person name="Shea T.P."/>
            <person name="Munoz J.F."/>
            <person name="Carranza S."/>
            <person name="Cuomo C.A."/>
            <person name="Martel A."/>
        </authorList>
    </citation>
    <scope>NUCLEOTIDE SEQUENCE [LARGE SCALE GENOMIC DNA]</scope>
    <source>
        <strain evidence="9 10">AMFP18/2</strain>
    </source>
</reference>
<evidence type="ECO:0000256" key="1">
    <source>
        <dbReference type="ARBA" id="ARBA00004308"/>
    </source>
</evidence>
<comment type="similarity">
    <text evidence="2 6">Belongs to the adaptor complexes small subunit family.</text>
</comment>
<evidence type="ECO:0000256" key="6">
    <source>
        <dbReference type="PIRNR" id="PIRNR015588"/>
    </source>
</evidence>
<dbReference type="PANTHER" id="PTHR11753">
    <property type="entry name" value="ADAPTOR COMPLEXES SMALL SUBUNIT FAMILY"/>
    <property type="match status" value="1"/>
</dbReference>
<feature type="domain" description="AP complex mu/sigma subunit" evidence="8">
    <location>
        <begin position="101"/>
        <end position="208"/>
    </location>
</feature>